<dbReference type="InterPro" id="IPR005801">
    <property type="entry name" value="ADC_synthase"/>
</dbReference>
<dbReference type="EMBL" id="PHEX01000008">
    <property type="protein sequence ID" value="PKQ28665.1"/>
    <property type="molecule type" value="Genomic_DNA"/>
</dbReference>
<sequence length="581" mass="63456">MLRSVYRSQTGMSVLHKDLESDSVTQAFLPVEWMHRGSNVRISMGRSPEGDVDMDTVAQNENARARRVNRGMVVLPPREEFMSIEGYTHVCVSSELSSDLETPISTFMKLRASGEEPCFMLESAENGKTWGRYSFLGFAPTAIARVKDGKLAIATSGIESQVECACSLEALFRLVEEARVFVPRAGGGTEVGVLPFDGGAVGYFGYGTFEFIEDVPLRKELGVAELPEMMFMFPRRLAVFDHLLSRMRLCVVAGLPDEAAERERIYDNALGELEEMAGRIRQPLTSGCGIDISNAPAAPRDDFTSVESNVTRESFEGMVSQALEHIFAGDVFQVVVSQRLSMSFEGDPLLIYRHLRAENPSPYMFYLQLPDVTLVGSSPEPMVTNRAGHAVIRPIAGTRPRGADADEDTAFALELGTDTKERAEHIMLVDLARNDLGRVSVPGTVKVTRLMDIEKYSHVMHMVSEVEGQLTEGSGNYELLRASFPAGTVIGAPKVRASQIIDSLEPDGRGVYAGAVGYLSYSGDMDTCITIRTVVIRDGMAYVQAGAGIVADSDPGCEYEETLNKARAVIRAVRAAGKEVT</sequence>
<dbReference type="GO" id="GO:0046872">
    <property type="term" value="F:metal ion binding"/>
    <property type="evidence" value="ECO:0007669"/>
    <property type="project" value="UniProtKB-KW"/>
</dbReference>
<organism evidence="11 12">
    <name type="scientific">Candidatus Anoxymicrobium japonicum</name>
    <dbReference type="NCBI Taxonomy" id="2013648"/>
    <lineage>
        <taxon>Bacteria</taxon>
        <taxon>Bacillati</taxon>
        <taxon>Actinomycetota</taxon>
        <taxon>Candidatus Geothermincolia</taxon>
        <taxon>Candidatus Geothermincolales</taxon>
        <taxon>Candidatus Anoxymicrobiaceae</taxon>
        <taxon>Candidatus Anoxymicrobium</taxon>
    </lineage>
</organism>
<dbReference type="Proteomes" id="UP000233654">
    <property type="component" value="Unassembled WGS sequence"/>
</dbReference>
<dbReference type="InterPro" id="IPR019999">
    <property type="entry name" value="Anth_synth_I-like"/>
</dbReference>
<evidence type="ECO:0000256" key="3">
    <source>
        <dbReference type="ARBA" id="ARBA00020653"/>
    </source>
</evidence>
<dbReference type="PANTHER" id="PTHR11236">
    <property type="entry name" value="AMINOBENZOATE/ANTHRANILATE SYNTHASE"/>
    <property type="match status" value="1"/>
</dbReference>
<evidence type="ECO:0000256" key="4">
    <source>
        <dbReference type="ARBA" id="ARBA00022723"/>
    </source>
</evidence>
<dbReference type="PANTHER" id="PTHR11236:SF48">
    <property type="entry name" value="ISOCHORISMATE SYNTHASE MENF"/>
    <property type="match status" value="1"/>
</dbReference>
<dbReference type="Gene3D" id="3.60.120.10">
    <property type="entry name" value="Anthranilate synthase"/>
    <property type="match status" value="1"/>
</dbReference>
<comment type="caution">
    <text evidence="11">The sequence shown here is derived from an EMBL/GenBank/DDBJ whole genome shotgun (WGS) entry which is preliminary data.</text>
</comment>
<evidence type="ECO:0000256" key="2">
    <source>
        <dbReference type="ARBA" id="ARBA00011575"/>
    </source>
</evidence>
<evidence type="ECO:0000259" key="9">
    <source>
        <dbReference type="Pfam" id="PF00425"/>
    </source>
</evidence>
<dbReference type="InterPro" id="IPR006805">
    <property type="entry name" value="Anth_synth_I_N"/>
</dbReference>
<evidence type="ECO:0000256" key="6">
    <source>
        <dbReference type="ARBA" id="ARBA00023239"/>
    </source>
</evidence>
<dbReference type="Pfam" id="PF04715">
    <property type="entry name" value="Anth_synt_I_N"/>
    <property type="match status" value="1"/>
</dbReference>
<dbReference type="Pfam" id="PF00425">
    <property type="entry name" value="Chorismate_bind"/>
    <property type="match status" value="1"/>
</dbReference>
<gene>
    <name evidence="11" type="ORF">CVT63_01385</name>
</gene>
<keyword evidence="5" id="KW-0460">Magnesium</keyword>
<comment type="catalytic activity">
    <reaction evidence="8">
        <text>chorismate + L-glutamine = anthranilate + pyruvate + L-glutamate + H(+)</text>
        <dbReference type="Rhea" id="RHEA:21732"/>
        <dbReference type="ChEBI" id="CHEBI:15361"/>
        <dbReference type="ChEBI" id="CHEBI:15378"/>
        <dbReference type="ChEBI" id="CHEBI:16567"/>
        <dbReference type="ChEBI" id="CHEBI:29748"/>
        <dbReference type="ChEBI" id="CHEBI:29985"/>
        <dbReference type="ChEBI" id="CHEBI:58359"/>
        <dbReference type="EC" id="4.1.3.27"/>
    </reaction>
</comment>
<name>A0A2N3G7G8_9ACTN</name>
<proteinExistence type="predicted"/>
<evidence type="ECO:0000256" key="5">
    <source>
        <dbReference type="ARBA" id="ARBA00022842"/>
    </source>
</evidence>
<comment type="subunit">
    <text evidence="2">Heterotetramer consisting of two non-identical subunits: a beta subunit (TrpG) and a large alpha subunit (TrpE).</text>
</comment>
<feature type="domain" description="Chorismate-utilising enzyme C-terminal" evidence="9">
    <location>
        <begin position="312"/>
        <end position="565"/>
    </location>
</feature>
<evidence type="ECO:0000256" key="8">
    <source>
        <dbReference type="ARBA" id="ARBA00047683"/>
    </source>
</evidence>
<dbReference type="InterPro" id="IPR015890">
    <property type="entry name" value="Chorismate_C"/>
</dbReference>
<feature type="domain" description="Anthranilate synthase component I N-terminal" evidence="10">
    <location>
        <begin position="99"/>
        <end position="245"/>
    </location>
</feature>
<keyword evidence="6" id="KW-0456">Lyase</keyword>
<comment type="cofactor">
    <cofactor evidence="1">
        <name>Mg(2+)</name>
        <dbReference type="ChEBI" id="CHEBI:18420"/>
    </cofactor>
</comment>
<dbReference type="AlphaFoldDB" id="A0A2N3G7G8"/>
<dbReference type="GO" id="GO:0004049">
    <property type="term" value="F:anthranilate synthase activity"/>
    <property type="evidence" value="ECO:0007669"/>
    <property type="project" value="UniProtKB-EC"/>
</dbReference>
<dbReference type="SUPFAM" id="SSF56322">
    <property type="entry name" value="ADC synthase"/>
    <property type="match status" value="1"/>
</dbReference>
<keyword evidence="4" id="KW-0479">Metal-binding</keyword>
<evidence type="ECO:0000313" key="11">
    <source>
        <dbReference type="EMBL" id="PKQ28665.1"/>
    </source>
</evidence>
<evidence type="ECO:0000256" key="7">
    <source>
        <dbReference type="ARBA" id="ARBA00025634"/>
    </source>
</evidence>
<comment type="function">
    <text evidence="7">Part of a heterotetrameric complex that catalyzes the two-step biosynthesis of anthranilate, an intermediate in the biosynthesis of L-tryptophan. In the first step, the glutamine-binding beta subunit (TrpG) of anthranilate synthase (AS) provides the glutamine amidotransferase activity which generates ammonia as a substrate that, along with chorismate, is used in the second step, catalyzed by the large alpha subunit of AS (TrpE) to produce anthranilate. In the absence of TrpG, TrpE can synthesize anthranilate directly from chorismate and high concentrations of ammonia.</text>
</comment>
<dbReference type="PRINTS" id="PR00095">
    <property type="entry name" value="ANTSNTHASEI"/>
</dbReference>
<reference evidence="11 12" key="1">
    <citation type="journal article" date="2017" name="ISME J.">
        <title>Potential for microbial H2 and metal transformations associated with novel bacteria and archaea in deep terrestrial subsurface sediments.</title>
        <authorList>
            <person name="Hernsdorf A.W."/>
            <person name="Amano Y."/>
            <person name="Miyakawa K."/>
            <person name="Ise K."/>
            <person name="Suzuki Y."/>
            <person name="Anantharaman K."/>
            <person name="Probst A."/>
            <person name="Burstein D."/>
            <person name="Thomas B.C."/>
            <person name="Banfield J.F."/>
        </authorList>
    </citation>
    <scope>NUCLEOTIDE SEQUENCE [LARGE SCALE GENOMIC DNA]</scope>
    <source>
        <strain evidence="11">HGW-Actinobacteria-3</strain>
    </source>
</reference>
<protein>
    <recommendedName>
        <fullName evidence="3">Anthranilate synthase component 1</fullName>
    </recommendedName>
</protein>
<evidence type="ECO:0000256" key="1">
    <source>
        <dbReference type="ARBA" id="ARBA00001946"/>
    </source>
</evidence>
<accession>A0A2N3G7G8</accession>
<evidence type="ECO:0000313" key="12">
    <source>
        <dbReference type="Proteomes" id="UP000233654"/>
    </source>
</evidence>
<evidence type="ECO:0000259" key="10">
    <source>
        <dbReference type="Pfam" id="PF04715"/>
    </source>
</evidence>
<dbReference type="GO" id="GO:0000162">
    <property type="term" value="P:L-tryptophan biosynthetic process"/>
    <property type="evidence" value="ECO:0007669"/>
    <property type="project" value="TreeGrafter"/>
</dbReference>